<organism evidence="9">
    <name type="scientific">freshwater metagenome</name>
    <dbReference type="NCBI Taxonomy" id="449393"/>
    <lineage>
        <taxon>unclassified sequences</taxon>
        <taxon>metagenomes</taxon>
        <taxon>ecological metagenomes</taxon>
    </lineage>
</organism>
<accession>A0A6J6GL12</accession>
<dbReference type="GO" id="GO:0045454">
    <property type="term" value="P:cell redox homeostasis"/>
    <property type="evidence" value="ECO:0007669"/>
    <property type="project" value="InterPro"/>
</dbReference>
<feature type="domain" description="Glutaredoxin" evidence="8">
    <location>
        <begin position="7"/>
        <end position="64"/>
    </location>
</feature>
<proteinExistence type="inferred from homology"/>
<dbReference type="PANTHER" id="PTHR34386:SF1">
    <property type="entry name" value="GLUTAREDOXIN-LIKE PROTEIN NRDH"/>
    <property type="match status" value="1"/>
</dbReference>
<keyword evidence="4" id="KW-0813">Transport</keyword>
<dbReference type="AlphaFoldDB" id="A0A6J6GL12"/>
<dbReference type="SUPFAM" id="SSF52833">
    <property type="entry name" value="Thioredoxin-like"/>
    <property type="match status" value="1"/>
</dbReference>
<keyword evidence="6" id="KW-1015">Disulfide bond</keyword>
<dbReference type="Pfam" id="PF00462">
    <property type="entry name" value="Glutaredoxin"/>
    <property type="match status" value="1"/>
</dbReference>
<dbReference type="PROSITE" id="PS51354">
    <property type="entry name" value="GLUTAREDOXIN_2"/>
    <property type="match status" value="1"/>
</dbReference>
<evidence type="ECO:0000256" key="2">
    <source>
        <dbReference type="ARBA" id="ARBA00007787"/>
    </source>
</evidence>
<evidence type="ECO:0000313" key="9">
    <source>
        <dbReference type="EMBL" id="CAB4602012.1"/>
    </source>
</evidence>
<name>A0A6J6GL12_9ZZZZ</name>
<dbReference type="NCBIfam" id="TIGR02194">
    <property type="entry name" value="GlrX_NrdH"/>
    <property type="match status" value="1"/>
</dbReference>
<evidence type="ECO:0000256" key="1">
    <source>
        <dbReference type="ARBA" id="ARBA00002292"/>
    </source>
</evidence>
<gene>
    <name evidence="9" type="ORF">UFOPK1843_00217</name>
</gene>
<dbReference type="InterPro" id="IPR011909">
    <property type="entry name" value="GlrX_NrdH"/>
</dbReference>
<reference evidence="9" key="1">
    <citation type="submission" date="2020-05" db="EMBL/GenBank/DDBJ databases">
        <authorList>
            <person name="Chiriac C."/>
            <person name="Salcher M."/>
            <person name="Ghai R."/>
            <person name="Kavagutti S V."/>
        </authorList>
    </citation>
    <scope>NUCLEOTIDE SEQUENCE</scope>
</reference>
<evidence type="ECO:0000256" key="7">
    <source>
        <dbReference type="ARBA" id="ARBA00023284"/>
    </source>
</evidence>
<keyword evidence="7" id="KW-0676">Redox-active center</keyword>
<evidence type="ECO:0000256" key="6">
    <source>
        <dbReference type="ARBA" id="ARBA00023157"/>
    </source>
</evidence>
<evidence type="ECO:0000256" key="3">
    <source>
        <dbReference type="ARBA" id="ARBA00017945"/>
    </source>
</evidence>
<dbReference type="PANTHER" id="PTHR34386">
    <property type="entry name" value="GLUTAREDOXIN"/>
    <property type="match status" value="1"/>
</dbReference>
<dbReference type="GO" id="GO:0009055">
    <property type="term" value="F:electron transfer activity"/>
    <property type="evidence" value="ECO:0007669"/>
    <property type="project" value="TreeGrafter"/>
</dbReference>
<comment type="function">
    <text evidence="1">Electron transport system for the ribonucleotide reductase system NrdEF.</text>
</comment>
<dbReference type="InterPro" id="IPR002109">
    <property type="entry name" value="Glutaredoxin"/>
</dbReference>
<dbReference type="InterPro" id="IPR036249">
    <property type="entry name" value="Thioredoxin-like_sf"/>
</dbReference>
<comment type="similarity">
    <text evidence="2">Belongs to the glutaredoxin family.</text>
</comment>
<evidence type="ECO:0000259" key="8">
    <source>
        <dbReference type="Pfam" id="PF00462"/>
    </source>
</evidence>
<dbReference type="Gene3D" id="3.40.30.10">
    <property type="entry name" value="Glutaredoxin"/>
    <property type="match status" value="1"/>
</dbReference>
<dbReference type="EMBL" id="CAEZUR010000010">
    <property type="protein sequence ID" value="CAB4602012.1"/>
    <property type="molecule type" value="Genomic_DNA"/>
</dbReference>
<evidence type="ECO:0000256" key="5">
    <source>
        <dbReference type="ARBA" id="ARBA00022982"/>
    </source>
</evidence>
<evidence type="ECO:0000256" key="4">
    <source>
        <dbReference type="ARBA" id="ARBA00022448"/>
    </source>
</evidence>
<sequence>MSAAVATVYTLPACVQCDSTKRLLTRENIEFNVVDLSQDAQALEMIQALGYTAAPVVIAGEEHWSGFKMDKILALKN</sequence>
<dbReference type="CDD" id="cd02976">
    <property type="entry name" value="NrdH"/>
    <property type="match status" value="1"/>
</dbReference>
<protein>
    <recommendedName>
        <fullName evidence="3">Glutaredoxin-like protein NrdH</fullName>
    </recommendedName>
</protein>
<dbReference type="InterPro" id="IPR051548">
    <property type="entry name" value="Grx-like_ET"/>
</dbReference>
<keyword evidence="5" id="KW-0249">Electron transport</keyword>